<accession>B5EU76</accession>
<sequence length="295" mass="34571">MSEEDIKIILSELSIRPYDLDIFNDEVIKCCDWLTKECGFRVNGRIQEYQKKIKQINKYRGVFSNEMYYILQSFNEMNQLLYIYKHLRKEKNKEFLLTLKKSIKGISFRNNPDKSHEDQARNHIFELLIASDFVNSGHKIDLSQRADIVITDIELLIECKRVSSLSALIERAKEAIEQINNDKTGFDGIIYIDITELFNELHEIYIIDEQGVFSAINGLSDSENIAHYMNEKIIKFMRQLVIDEREKFIKMVTENEKVHSINLVVNFIGLHLSMIHEDAVLGRAIYLIDQVDIKI</sequence>
<gene>
    <name evidence="1" type="ordered locus">VFMJ11_A0695</name>
</gene>
<dbReference type="Proteomes" id="UP000001857">
    <property type="component" value="Chromosome II"/>
</dbReference>
<reference evidence="2" key="1">
    <citation type="submission" date="2008-08" db="EMBL/GenBank/DDBJ databases">
        <title>Complete sequence of Vibrio fischeri strain MJ11.</title>
        <authorList>
            <person name="Mandel M.J."/>
            <person name="Stabb E.V."/>
            <person name="Ruby E.G."/>
            <person name="Ferriera S."/>
            <person name="Johnson J."/>
            <person name="Kravitz S."/>
            <person name="Beeson K."/>
            <person name="Sutton G."/>
            <person name="Rogers Y.-H."/>
            <person name="Friedman R."/>
            <person name="Frazier M."/>
            <person name="Venter J.C."/>
        </authorList>
    </citation>
    <scope>NUCLEOTIDE SEQUENCE [LARGE SCALE GENOMIC DNA]</scope>
    <source>
        <strain evidence="2">MJ11</strain>
    </source>
</reference>
<reference evidence="1 2" key="2">
    <citation type="journal article" date="2009" name="Nature">
        <title>A single regulatory gene is sufficient to alter bacterial host range.</title>
        <authorList>
            <person name="Mandel M.J."/>
            <person name="Wollenberg M.S."/>
            <person name="Stabb E.V."/>
            <person name="Visick K.L."/>
            <person name="Ruby E.G."/>
        </authorList>
    </citation>
    <scope>NUCLEOTIDE SEQUENCE [LARGE SCALE GENOMIC DNA]</scope>
    <source>
        <strain evidence="1 2">MJ11</strain>
    </source>
</reference>
<protein>
    <submittedName>
        <fullName evidence="1">Uncharacterized protein</fullName>
    </submittedName>
</protein>
<dbReference type="KEGG" id="vfm:VFMJ11_A0695"/>
<evidence type="ECO:0000313" key="2">
    <source>
        <dbReference type="Proteomes" id="UP000001857"/>
    </source>
</evidence>
<dbReference type="AlphaFoldDB" id="B5EU76"/>
<proteinExistence type="predicted"/>
<evidence type="ECO:0000313" key="1">
    <source>
        <dbReference type="EMBL" id="ACH64389.1"/>
    </source>
</evidence>
<organism evidence="1 2">
    <name type="scientific">Aliivibrio fischeri (strain MJ11)</name>
    <name type="common">Vibrio fischeri</name>
    <dbReference type="NCBI Taxonomy" id="388396"/>
    <lineage>
        <taxon>Bacteria</taxon>
        <taxon>Pseudomonadati</taxon>
        <taxon>Pseudomonadota</taxon>
        <taxon>Gammaproteobacteria</taxon>
        <taxon>Vibrionales</taxon>
        <taxon>Vibrionaceae</taxon>
        <taxon>Aliivibrio</taxon>
    </lineage>
</organism>
<dbReference type="EMBL" id="CP001133">
    <property type="protein sequence ID" value="ACH64389.1"/>
    <property type="molecule type" value="Genomic_DNA"/>
</dbReference>
<name>B5EU76_ALIFM</name>
<dbReference type="HOGENOM" id="CLU_943163_0_0_6"/>
<dbReference type="RefSeq" id="WP_012535468.1">
    <property type="nucleotide sequence ID" value="NC_011186.1"/>
</dbReference>